<proteinExistence type="predicted"/>
<dbReference type="Proteomes" id="UP000195569">
    <property type="component" value="Unassembled WGS sequence"/>
</dbReference>
<comment type="caution">
    <text evidence="1">The sequence shown here is derived from an EMBL/GenBank/DDBJ whole genome shotgun (WGS) entry which is preliminary data.</text>
</comment>
<organism evidence="1 2">
    <name type="scientific">Paraburkholderia piptadeniae</name>
    <dbReference type="NCBI Taxonomy" id="1701573"/>
    <lineage>
        <taxon>Bacteria</taxon>
        <taxon>Pseudomonadati</taxon>
        <taxon>Pseudomonadota</taxon>
        <taxon>Betaproteobacteria</taxon>
        <taxon>Burkholderiales</taxon>
        <taxon>Burkholderiaceae</taxon>
        <taxon>Paraburkholderia</taxon>
    </lineage>
</organism>
<evidence type="ECO:0000313" key="1">
    <source>
        <dbReference type="EMBL" id="SIT51384.1"/>
    </source>
</evidence>
<reference evidence="1" key="1">
    <citation type="submission" date="2016-12" db="EMBL/GenBank/DDBJ databases">
        <authorList>
            <person name="Moulin L."/>
        </authorList>
    </citation>
    <scope>NUCLEOTIDE SEQUENCE [LARGE SCALE GENOMIC DNA]</scope>
    <source>
        <strain evidence="1">STM 7183</strain>
    </source>
</reference>
<protein>
    <submittedName>
        <fullName evidence="1">Uncharacterized protein</fullName>
    </submittedName>
</protein>
<dbReference type="EMBL" id="CYGY02000119">
    <property type="protein sequence ID" value="SIT51384.1"/>
    <property type="molecule type" value="Genomic_DNA"/>
</dbReference>
<evidence type="ECO:0000313" key="2">
    <source>
        <dbReference type="Proteomes" id="UP000195569"/>
    </source>
</evidence>
<name>A0A1N7SWT0_9BURK</name>
<keyword evidence="2" id="KW-1185">Reference proteome</keyword>
<sequence length="303" mass="34450">MYAFSPVQCDPPPGCYIELTRIPLHRFQLAPRGNVHLGRYQSRLVFDIACEVLGVWTPYAIEKRLMGDAFLPDERSRWWEKLRYDRLDLPRALQRGDRASRIWMDRLSGHTSDASKALAMPLWPLSSIGRVSVEAVMTWRTSIEAMGTHIPELSARSMQSARQYVDQLYEPLRAQHTIWAAANVALFCMRLAQACGGLANYALTYETIASERWRHCMMGAGTAATDTWQRLRLFYGEWFSTLQLHITKESELCEAIDALSSRGLSTHAVSRCRQDDERYALVNSLSRGNSAPSSTERSILIFA</sequence>
<accession>A0A1N7SWT0</accession>
<gene>
    <name evidence="1" type="ORF">BN2476_1190012</name>
</gene>
<dbReference type="AlphaFoldDB" id="A0A1N7SWT0"/>